<gene>
    <name evidence="7" type="ORF">ATO3_17295</name>
</gene>
<keyword evidence="8" id="KW-1185">Reference proteome</keyword>
<evidence type="ECO:0000256" key="5">
    <source>
        <dbReference type="ARBA" id="ARBA00022833"/>
    </source>
</evidence>
<dbReference type="InterPro" id="IPR023801">
    <property type="entry name" value="His_deacetylse_dom"/>
</dbReference>
<dbReference type="GO" id="GO:0040029">
    <property type="term" value="P:epigenetic regulation of gene expression"/>
    <property type="evidence" value="ECO:0007669"/>
    <property type="project" value="TreeGrafter"/>
</dbReference>
<dbReference type="InterPro" id="IPR037138">
    <property type="entry name" value="His_deacetylse_dom_sf"/>
</dbReference>
<comment type="cofactor">
    <cofactor evidence="1">
        <name>Zn(2+)</name>
        <dbReference type="ChEBI" id="CHEBI:29105"/>
    </cofactor>
</comment>
<dbReference type="AlphaFoldDB" id="A0A225NFX8"/>
<dbReference type="InterPro" id="IPR000286">
    <property type="entry name" value="HDACs"/>
</dbReference>
<dbReference type="GO" id="GO:0016787">
    <property type="term" value="F:hydrolase activity"/>
    <property type="evidence" value="ECO:0007669"/>
    <property type="project" value="UniProtKB-KW"/>
</dbReference>
<keyword evidence="3" id="KW-0479">Metal-binding</keyword>
<dbReference type="Proteomes" id="UP000215377">
    <property type="component" value="Unassembled WGS sequence"/>
</dbReference>
<reference evidence="7 8" key="1">
    <citation type="submission" date="2013-04" db="EMBL/GenBank/DDBJ databases">
        <title>Oceanicola sp. 22II1-22F33 Genome Sequencing.</title>
        <authorList>
            <person name="Lai Q."/>
            <person name="Li G."/>
            <person name="Shao Z."/>
        </authorList>
    </citation>
    <scope>NUCLEOTIDE SEQUENCE [LARGE SCALE GENOMIC DNA]</scope>
    <source>
        <strain evidence="7 8">22II1-22F33</strain>
    </source>
</reference>
<dbReference type="Gene3D" id="3.40.800.20">
    <property type="entry name" value="Histone deacetylase domain"/>
    <property type="match status" value="1"/>
</dbReference>
<comment type="caution">
    <text evidence="7">The sequence shown here is derived from an EMBL/GenBank/DDBJ whole genome shotgun (WGS) entry which is preliminary data.</text>
</comment>
<dbReference type="PANTHER" id="PTHR10625:SF17">
    <property type="entry name" value="HISTONE DEACETYLASE 8"/>
    <property type="match status" value="1"/>
</dbReference>
<dbReference type="GO" id="GO:0046872">
    <property type="term" value="F:metal ion binding"/>
    <property type="evidence" value="ECO:0007669"/>
    <property type="project" value="UniProtKB-KW"/>
</dbReference>
<organism evidence="7 8">
    <name type="scientific">Marinibacterium profundimaris</name>
    <dbReference type="NCBI Taxonomy" id="1679460"/>
    <lineage>
        <taxon>Bacteria</taxon>
        <taxon>Pseudomonadati</taxon>
        <taxon>Pseudomonadota</taxon>
        <taxon>Alphaproteobacteria</taxon>
        <taxon>Rhodobacterales</taxon>
        <taxon>Paracoccaceae</taxon>
        <taxon>Marinibacterium</taxon>
    </lineage>
</organism>
<dbReference type="SUPFAM" id="SSF52768">
    <property type="entry name" value="Arginase/deacetylase"/>
    <property type="match status" value="1"/>
</dbReference>
<comment type="similarity">
    <text evidence="2">Belongs to the histone deacetylase family.</text>
</comment>
<evidence type="ECO:0000313" key="7">
    <source>
        <dbReference type="EMBL" id="OWU72297.1"/>
    </source>
</evidence>
<evidence type="ECO:0000313" key="8">
    <source>
        <dbReference type="Proteomes" id="UP000215377"/>
    </source>
</evidence>
<evidence type="ECO:0000256" key="4">
    <source>
        <dbReference type="ARBA" id="ARBA00022801"/>
    </source>
</evidence>
<dbReference type="PANTHER" id="PTHR10625">
    <property type="entry name" value="HISTONE DEACETYLASE HDAC1-RELATED"/>
    <property type="match status" value="1"/>
</dbReference>
<name>A0A225NFX8_9RHOB</name>
<keyword evidence="4 7" id="KW-0378">Hydrolase</keyword>
<dbReference type="Pfam" id="PF00850">
    <property type="entry name" value="Hist_deacetyl"/>
    <property type="match status" value="1"/>
</dbReference>
<dbReference type="PRINTS" id="PR01270">
    <property type="entry name" value="HDASUPER"/>
</dbReference>
<dbReference type="OrthoDB" id="9808367at2"/>
<dbReference type="InterPro" id="IPR023696">
    <property type="entry name" value="Ureohydrolase_dom_sf"/>
</dbReference>
<sequence length="343" mass="36880">MRIFYSETHRRHFPQGELNGGELVTPFERPSRVEYVLARLKERGLTDINAPDAPDMAAIRALCDPGYLDFLETAWDDWVAEGFRGEIIAASFPVRRMQMGRPPRNIDGKVGYYCLAAETAITNGTWEAALSSAASAQSATRAVIAGEKAAFALCRPPGHHATADMYGGYCFLNNAALAAEQLRASGAGKVAVLDIDFHHGNGTQDIFYDRGDVFFASLHGAPEDAFPYFLGYADETGTGDGDGATANFPMAPGTPYSEWSQALDQAIARIRAHGAEALVVSLGVDAYKDDPISFFKLDSPDFTDAGRRIATLGLPTVFCMEGGYAIEAVGINTVNVLEGFEGA</sequence>
<evidence type="ECO:0000256" key="1">
    <source>
        <dbReference type="ARBA" id="ARBA00001947"/>
    </source>
</evidence>
<feature type="domain" description="Histone deacetylase" evidence="6">
    <location>
        <begin position="28"/>
        <end position="336"/>
    </location>
</feature>
<keyword evidence="5" id="KW-0862">Zinc</keyword>
<proteinExistence type="inferred from homology"/>
<dbReference type="CDD" id="cd10001">
    <property type="entry name" value="HDAC_classII_APAH"/>
    <property type="match status" value="1"/>
</dbReference>
<accession>A0A225NFX8</accession>
<dbReference type="GO" id="GO:0004407">
    <property type="term" value="F:histone deacetylase activity"/>
    <property type="evidence" value="ECO:0007669"/>
    <property type="project" value="TreeGrafter"/>
</dbReference>
<evidence type="ECO:0000256" key="2">
    <source>
        <dbReference type="ARBA" id="ARBA00005947"/>
    </source>
</evidence>
<dbReference type="RefSeq" id="WP_088651145.1">
    <property type="nucleotide sequence ID" value="NZ_AQQR01000007.1"/>
</dbReference>
<dbReference type="EMBL" id="AQQR01000007">
    <property type="protein sequence ID" value="OWU72297.1"/>
    <property type="molecule type" value="Genomic_DNA"/>
</dbReference>
<protein>
    <submittedName>
        <fullName evidence="7">Acetylpolyamine aminohydrolase</fullName>
    </submittedName>
</protein>
<evidence type="ECO:0000259" key="6">
    <source>
        <dbReference type="Pfam" id="PF00850"/>
    </source>
</evidence>
<evidence type="ECO:0000256" key="3">
    <source>
        <dbReference type="ARBA" id="ARBA00022723"/>
    </source>
</evidence>